<evidence type="ECO:0000313" key="2">
    <source>
        <dbReference type="EMBL" id="KAK7901926.1"/>
    </source>
</evidence>
<dbReference type="AlphaFoldDB" id="A0AAW0NK23"/>
<feature type="compositionally biased region" description="Polar residues" evidence="1">
    <location>
        <begin position="19"/>
        <end position="30"/>
    </location>
</feature>
<proteinExistence type="predicted"/>
<protein>
    <submittedName>
        <fullName evidence="2">Uncharacterized protein</fullName>
    </submittedName>
</protein>
<feature type="region of interest" description="Disordered" evidence="1">
    <location>
        <begin position="1"/>
        <end position="30"/>
    </location>
</feature>
<comment type="caution">
    <text evidence="2">The sequence shown here is derived from an EMBL/GenBank/DDBJ whole genome shotgun (WGS) entry which is preliminary data.</text>
</comment>
<organism evidence="2 3">
    <name type="scientific">Mugilogobius chulae</name>
    <name type="common">yellowstripe goby</name>
    <dbReference type="NCBI Taxonomy" id="88201"/>
    <lineage>
        <taxon>Eukaryota</taxon>
        <taxon>Metazoa</taxon>
        <taxon>Chordata</taxon>
        <taxon>Craniata</taxon>
        <taxon>Vertebrata</taxon>
        <taxon>Euteleostomi</taxon>
        <taxon>Actinopterygii</taxon>
        <taxon>Neopterygii</taxon>
        <taxon>Teleostei</taxon>
        <taxon>Neoteleostei</taxon>
        <taxon>Acanthomorphata</taxon>
        <taxon>Gobiaria</taxon>
        <taxon>Gobiiformes</taxon>
        <taxon>Gobioidei</taxon>
        <taxon>Gobiidae</taxon>
        <taxon>Gobionellinae</taxon>
        <taxon>Mugilogobius</taxon>
    </lineage>
</organism>
<feature type="region of interest" description="Disordered" evidence="1">
    <location>
        <begin position="114"/>
        <end position="216"/>
    </location>
</feature>
<feature type="non-terminal residue" evidence="2">
    <location>
        <position position="216"/>
    </location>
</feature>
<name>A0AAW0NK23_9GOBI</name>
<sequence>MEMLDRTTALVSPRLRGHGTSSPLSRPPGTTCTPGRLDIMFLLRLLRPPDILIQNTPLSPPSSRPCPRAGACPTHRAWTTSPWATAATAPPFTERPGASCRPLFQGPLVLWPTLKLEPDQSPGGHPAPLVSSTSSPLSSSASESQDAPIGPRTTRGSAVQRRDVSSPNAGDGLEPSLFSPDQDPGVSAEEGVPRKPNGSLPPLPIEDDSLASIPFI</sequence>
<feature type="region of interest" description="Disordered" evidence="1">
    <location>
        <begin position="56"/>
        <end position="75"/>
    </location>
</feature>
<accession>A0AAW0NK23</accession>
<reference evidence="3" key="1">
    <citation type="submission" date="2024-04" db="EMBL/GenBank/DDBJ databases">
        <title>Salinicola lusitanus LLJ914,a marine bacterium isolated from the Okinawa Trough.</title>
        <authorList>
            <person name="Li J."/>
        </authorList>
    </citation>
    <scope>NUCLEOTIDE SEQUENCE [LARGE SCALE GENOMIC DNA]</scope>
</reference>
<keyword evidence="3" id="KW-1185">Reference proteome</keyword>
<evidence type="ECO:0000256" key="1">
    <source>
        <dbReference type="SAM" id="MobiDB-lite"/>
    </source>
</evidence>
<feature type="compositionally biased region" description="Low complexity" evidence="1">
    <location>
        <begin position="131"/>
        <end position="144"/>
    </location>
</feature>
<dbReference type="EMBL" id="JBBPFD010000013">
    <property type="protein sequence ID" value="KAK7901926.1"/>
    <property type="molecule type" value="Genomic_DNA"/>
</dbReference>
<dbReference type="Proteomes" id="UP001460270">
    <property type="component" value="Unassembled WGS sequence"/>
</dbReference>
<gene>
    <name evidence="2" type="ORF">WMY93_018695</name>
</gene>
<evidence type="ECO:0000313" key="3">
    <source>
        <dbReference type="Proteomes" id="UP001460270"/>
    </source>
</evidence>